<protein>
    <submittedName>
        <fullName evidence="2">Uncharacterized protein</fullName>
    </submittedName>
</protein>
<name>A0A2T2WYS1_9FIRM</name>
<organism evidence="2 3">
    <name type="scientific">Sulfobacillus benefaciens</name>
    <dbReference type="NCBI Taxonomy" id="453960"/>
    <lineage>
        <taxon>Bacteria</taxon>
        <taxon>Bacillati</taxon>
        <taxon>Bacillota</taxon>
        <taxon>Clostridia</taxon>
        <taxon>Eubacteriales</taxon>
        <taxon>Clostridiales Family XVII. Incertae Sedis</taxon>
        <taxon>Sulfobacillus</taxon>
    </lineage>
</organism>
<gene>
    <name evidence="2" type="ORF">C7B46_19455</name>
</gene>
<evidence type="ECO:0000313" key="3">
    <source>
        <dbReference type="Proteomes" id="UP000242972"/>
    </source>
</evidence>
<accession>A0A2T2WYS1</accession>
<feature type="transmembrane region" description="Helical" evidence="1">
    <location>
        <begin position="33"/>
        <end position="58"/>
    </location>
</feature>
<keyword evidence="1" id="KW-0472">Membrane</keyword>
<dbReference type="Proteomes" id="UP000242972">
    <property type="component" value="Unassembled WGS sequence"/>
</dbReference>
<dbReference type="EMBL" id="PXYW01000110">
    <property type="protein sequence ID" value="PSR27389.1"/>
    <property type="molecule type" value="Genomic_DNA"/>
</dbReference>
<reference evidence="2 3" key="1">
    <citation type="journal article" date="2014" name="BMC Genomics">
        <title>Comparison of environmental and isolate Sulfobacillus genomes reveals diverse carbon, sulfur, nitrogen, and hydrogen metabolisms.</title>
        <authorList>
            <person name="Justice N.B."/>
            <person name="Norman A."/>
            <person name="Brown C.T."/>
            <person name="Singh A."/>
            <person name="Thomas B.C."/>
            <person name="Banfield J.F."/>
        </authorList>
    </citation>
    <scope>NUCLEOTIDE SEQUENCE [LARGE SCALE GENOMIC DNA]</scope>
    <source>
        <strain evidence="2">AMDSBA4</strain>
    </source>
</reference>
<proteinExistence type="predicted"/>
<evidence type="ECO:0000256" key="1">
    <source>
        <dbReference type="SAM" id="Phobius"/>
    </source>
</evidence>
<keyword evidence="1" id="KW-0812">Transmembrane</keyword>
<keyword evidence="1" id="KW-1133">Transmembrane helix</keyword>
<evidence type="ECO:0000313" key="2">
    <source>
        <dbReference type="EMBL" id="PSR27389.1"/>
    </source>
</evidence>
<sequence>MRLAVLGIPLIANGAMAVILWAHAGPSVPTGYWVGIGGLVCFGVLPIAVMLSVEYSALTRVRRRWQRRRIRVMTPKRHRIPPPT</sequence>
<comment type="caution">
    <text evidence="2">The sequence shown here is derived from an EMBL/GenBank/DDBJ whole genome shotgun (WGS) entry which is preliminary data.</text>
</comment>
<dbReference type="AlphaFoldDB" id="A0A2T2WYS1"/>